<evidence type="ECO:0000313" key="2">
    <source>
        <dbReference type="EMBL" id="KXH52191.1"/>
    </source>
</evidence>
<accession>A0A135TVQ9</accession>
<name>A0A135TVQ9_9PEZI</name>
<feature type="region of interest" description="Disordered" evidence="1">
    <location>
        <begin position="65"/>
        <end position="84"/>
    </location>
</feature>
<organism evidence="2 3">
    <name type="scientific">Colletotrichum nymphaeae SA-01</name>
    <dbReference type="NCBI Taxonomy" id="1460502"/>
    <lineage>
        <taxon>Eukaryota</taxon>
        <taxon>Fungi</taxon>
        <taxon>Dikarya</taxon>
        <taxon>Ascomycota</taxon>
        <taxon>Pezizomycotina</taxon>
        <taxon>Sordariomycetes</taxon>
        <taxon>Hypocreomycetidae</taxon>
        <taxon>Glomerellales</taxon>
        <taxon>Glomerellaceae</taxon>
        <taxon>Colletotrichum</taxon>
        <taxon>Colletotrichum acutatum species complex</taxon>
    </lineage>
</organism>
<proteinExistence type="predicted"/>
<evidence type="ECO:0000313" key="3">
    <source>
        <dbReference type="Proteomes" id="UP000070054"/>
    </source>
</evidence>
<dbReference type="EMBL" id="JEMN01001010">
    <property type="protein sequence ID" value="KXH52191.1"/>
    <property type="molecule type" value="Genomic_DNA"/>
</dbReference>
<sequence length="184" mass="19910">MHPRPILSSPASPIARRPRSVPSPETGTRIGHSRMVQVEEEHVHPHAIGSGSQLRYPTAGASKLWNATDECPSPSSRRPEFSQEAPNEIKVYDDAQTGLKALRALPSISTNPMGLLSRPPHIFIPSSLLVGPRPSFHQATSRGRFLVSLGHSLSLSITPWCSWLRYPTLSEAASPVTTAPITSG</sequence>
<comment type="caution">
    <text evidence="2">The sequence shown here is derived from an EMBL/GenBank/DDBJ whole genome shotgun (WGS) entry which is preliminary data.</text>
</comment>
<reference evidence="2 3" key="1">
    <citation type="submission" date="2014-02" db="EMBL/GenBank/DDBJ databases">
        <title>The genome sequence of Colletotrichum nymphaeae SA-01.</title>
        <authorList>
            <person name="Baroncelli R."/>
            <person name="Thon M.R."/>
        </authorList>
    </citation>
    <scope>NUCLEOTIDE SEQUENCE [LARGE SCALE GENOMIC DNA]</scope>
    <source>
        <strain evidence="2 3">SA-01</strain>
    </source>
</reference>
<gene>
    <name evidence="2" type="ORF">CNYM01_00522</name>
</gene>
<protein>
    <submittedName>
        <fullName evidence="2">Uncharacterized protein</fullName>
    </submittedName>
</protein>
<dbReference type="AlphaFoldDB" id="A0A135TVQ9"/>
<feature type="region of interest" description="Disordered" evidence="1">
    <location>
        <begin position="1"/>
        <end position="30"/>
    </location>
</feature>
<dbReference type="Proteomes" id="UP000070054">
    <property type="component" value="Unassembled WGS sequence"/>
</dbReference>
<keyword evidence="3" id="KW-1185">Reference proteome</keyword>
<evidence type="ECO:0000256" key="1">
    <source>
        <dbReference type="SAM" id="MobiDB-lite"/>
    </source>
</evidence>